<reference evidence="1" key="1">
    <citation type="submission" date="2018-11" db="EMBL/GenBank/DDBJ databases">
        <title>Draft genome sequence of commensal E.coli strains.</title>
        <authorList>
            <person name="Arimizu Y."/>
            <person name="Hayashi T."/>
            <person name="Ogura Y."/>
        </authorList>
    </citation>
    <scope>NUCLEOTIDE SEQUENCE</scope>
    <source>
        <strain evidence="1">39-H19-A</strain>
    </source>
</reference>
<sequence length="68" mass="7385">MSLPNPLCVDTGVSKTTLGIAASNTIELFSVASGADGFDFIIAELRQHDIAFVLMEGRHNLYVSARRF</sequence>
<dbReference type="RefSeq" id="WP_061358628.1">
    <property type="nucleotide sequence ID" value="NZ_BIEM01000088.1"/>
</dbReference>
<proteinExistence type="predicted"/>
<evidence type="ECO:0000313" key="1">
    <source>
        <dbReference type="EMBL" id="GCG56055.1"/>
    </source>
</evidence>
<dbReference type="EMBL" id="BICW01000008">
    <property type="protein sequence ID" value="GCG56055.1"/>
    <property type="molecule type" value="Genomic_DNA"/>
</dbReference>
<name>A0A479V5X7_ECOLX</name>
<accession>A0A479V5X7</accession>
<dbReference type="AlphaFoldDB" id="A0A479V5X7"/>
<protein>
    <submittedName>
        <fullName evidence="1">Transposase</fullName>
    </submittedName>
</protein>
<comment type="caution">
    <text evidence="1">The sequence shown here is derived from an EMBL/GenBank/DDBJ whole genome shotgun (WGS) entry which is preliminary data.</text>
</comment>
<gene>
    <name evidence="1" type="ORF">BvCmsH19A_00742</name>
</gene>
<organism evidence="1">
    <name type="scientific">Escherichia coli</name>
    <dbReference type="NCBI Taxonomy" id="562"/>
    <lineage>
        <taxon>Bacteria</taxon>
        <taxon>Pseudomonadati</taxon>
        <taxon>Pseudomonadota</taxon>
        <taxon>Gammaproteobacteria</taxon>
        <taxon>Enterobacterales</taxon>
        <taxon>Enterobacteriaceae</taxon>
        <taxon>Escherichia</taxon>
    </lineage>
</organism>